<dbReference type="InterPro" id="IPR058678">
    <property type="entry name" value="ARM_PUB"/>
</dbReference>
<evidence type="ECO:0000313" key="5">
    <source>
        <dbReference type="Proteomes" id="UP001141806"/>
    </source>
</evidence>
<comment type="function">
    <text evidence="2">Functions as an E3 ubiquitin ligase.</text>
</comment>
<accession>A0A9Q0L317</accession>
<comment type="caution">
    <text evidence="4">The sequence shown here is derived from an EMBL/GenBank/DDBJ whole genome shotgun (WGS) entry which is preliminary data.</text>
</comment>
<keyword evidence="1 2" id="KW-0833">Ubl conjugation pathway</keyword>
<dbReference type="EMBL" id="JAMYWD010000001">
    <property type="protein sequence ID" value="KAJ4980931.1"/>
    <property type="molecule type" value="Genomic_DNA"/>
</dbReference>
<dbReference type="InterPro" id="IPR045185">
    <property type="entry name" value="PUB22/23/24-like"/>
</dbReference>
<sequence>MTYWGERLESESGDESKTMVRLEVGAVEFLASIVTNESSDSASDEALYILYHLQISESGLKNLTNRNGDFIQTLMRVLQHGSYPSRAYALLLLKCMFKLADPIYLMSLRLEHFVQIVNILRDQISQPQSLKFFSPIEIDSTFKEEEKKKTREEWKKRRKEVPGELQHQTLTMENLTADRRWRRRPEYMYLCFEKGVEALDGCGSPLEWDQAIEVLRMKLNEVQPVLFLREHLLLHWCCLIYTR</sequence>
<dbReference type="AlphaFoldDB" id="A0A9Q0L317"/>
<organism evidence="4 5">
    <name type="scientific">Protea cynaroides</name>
    <dbReference type="NCBI Taxonomy" id="273540"/>
    <lineage>
        <taxon>Eukaryota</taxon>
        <taxon>Viridiplantae</taxon>
        <taxon>Streptophyta</taxon>
        <taxon>Embryophyta</taxon>
        <taxon>Tracheophyta</taxon>
        <taxon>Spermatophyta</taxon>
        <taxon>Magnoliopsida</taxon>
        <taxon>Proteales</taxon>
        <taxon>Proteaceae</taxon>
        <taxon>Protea</taxon>
    </lineage>
</organism>
<comment type="catalytic activity">
    <reaction evidence="2">
        <text>S-ubiquitinyl-[E2 ubiquitin-conjugating enzyme]-L-cysteine + [acceptor protein]-L-lysine = [E2 ubiquitin-conjugating enzyme]-L-cysteine + N(6)-ubiquitinyl-[acceptor protein]-L-lysine.</text>
        <dbReference type="EC" id="2.3.2.27"/>
    </reaction>
</comment>
<protein>
    <recommendedName>
        <fullName evidence="2 3">U-box domain-containing protein</fullName>
        <ecNumber evidence="2">2.3.2.27</ecNumber>
    </recommendedName>
    <alternativeName>
        <fullName evidence="2">RING-type E3 ubiquitin transferase PUB</fullName>
    </alternativeName>
</protein>
<gene>
    <name evidence="4" type="ORF">NE237_031768</name>
</gene>
<reference evidence="4" key="1">
    <citation type="journal article" date="2023" name="Plant J.">
        <title>The genome of the king protea, Protea cynaroides.</title>
        <authorList>
            <person name="Chang J."/>
            <person name="Duong T.A."/>
            <person name="Schoeman C."/>
            <person name="Ma X."/>
            <person name="Roodt D."/>
            <person name="Barker N."/>
            <person name="Li Z."/>
            <person name="Van de Peer Y."/>
            <person name="Mizrachi E."/>
        </authorList>
    </citation>
    <scope>NUCLEOTIDE SEQUENCE</scope>
    <source>
        <tissue evidence="4">Young leaves</tissue>
    </source>
</reference>
<proteinExistence type="predicted"/>
<dbReference type="GO" id="GO:0016567">
    <property type="term" value="P:protein ubiquitination"/>
    <property type="evidence" value="ECO:0007669"/>
    <property type="project" value="UniProtKB-UniRule"/>
</dbReference>
<evidence type="ECO:0000256" key="1">
    <source>
        <dbReference type="ARBA" id="ARBA00022786"/>
    </source>
</evidence>
<feature type="domain" description="U-box" evidence="3">
    <location>
        <begin position="15"/>
        <end position="128"/>
    </location>
</feature>
<dbReference type="PANTHER" id="PTHR22849:SF132">
    <property type="entry name" value="E3 UBIQUITIN-PROTEIN LIGASE PUB23"/>
    <property type="match status" value="1"/>
</dbReference>
<keyword evidence="5" id="KW-1185">Reference proteome</keyword>
<evidence type="ECO:0000256" key="2">
    <source>
        <dbReference type="RuleBase" id="RU369093"/>
    </source>
</evidence>
<comment type="pathway">
    <text evidence="2">Protein modification; protein ubiquitination.</text>
</comment>
<name>A0A9Q0L317_9MAGN</name>
<dbReference type="EC" id="2.3.2.27" evidence="2"/>
<evidence type="ECO:0000259" key="3">
    <source>
        <dbReference type="Pfam" id="PF25598"/>
    </source>
</evidence>
<dbReference type="Proteomes" id="UP001141806">
    <property type="component" value="Unassembled WGS sequence"/>
</dbReference>
<keyword evidence="2" id="KW-0808">Transferase</keyword>
<dbReference type="PANTHER" id="PTHR22849">
    <property type="entry name" value="WDSAM1 PROTEIN"/>
    <property type="match status" value="1"/>
</dbReference>
<dbReference type="Pfam" id="PF25598">
    <property type="entry name" value="ARM_PUB"/>
    <property type="match status" value="1"/>
</dbReference>
<dbReference type="SUPFAM" id="SSF48371">
    <property type="entry name" value="ARM repeat"/>
    <property type="match status" value="1"/>
</dbReference>
<dbReference type="GO" id="GO:0061630">
    <property type="term" value="F:ubiquitin protein ligase activity"/>
    <property type="evidence" value="ECO:0007669"/>
    <property type="project" value="UniProtKB-UniRule"/>
</dbReference>
<evidence type="ECO:0000313" key="4">
    <source>
        <dbReference type="EMBL" id="KAJ4980931.1"/>
    </source>
</evidence>
<dbReference type="InterPro" id="IPR016024">
    <property type="entry name" value="ARM-type_fold"/>
</dbReference>